<gene>
    <name evidence="1" type="ORF">AYJ54_24210</name>
</gene>
<protein>
    <submittedName>
        <fullName evidence="1">Uncharacterized protein</fullName>
    </submittedName>
</protein>
<dbReference type="EMBL" id="LUUB01000086">
    <property type="protein sequence ID" value="OAF04296.1"/>
    <property type="molecule type" value="Genomic_DNA"/>
</dbReference>
<keyword evidence="2" id="KW-1185">Reference proteome</keyword>
<evidence type="ECO:0000313" key="2">
    <source>
        <dbReference type="Proteomes" id="UP000076959"/>
    </source>
</evidence>
<dbReference type="AlphaFoldDB" id="A0A176YDL8"/>
<accession>A0A176YDL8</accession>
<sequence>MSGFIDPEDYENIGGWRLAPAYDFNPMPVEIKLRILTTAIDKEDGAASLEIALETASRNKLNAMWPAALCERWVPQLMAGDRRRRVYIGEAMSAQSRPRHRPFIVSIAAAPKISRSS</sequence>
<dbReference type="STRING" id="1505087.AYJ54_24210"/>
<proteinExistence type="predicted"/>
<comment type="caution">
    <text evidence="1">The sequence shown here is derived from an EMBL/GenBank/DDBJ whole genome shotgun (WGS) entry which is preliminary data.</text>
</comment>
<evidence type="ECO:0000313" key="1">
    <source>
        <dbReference type="EMBL" id="OAF04296.1"/>
    </source>
</evidence>
<name>A0A176YDL8_9BRAD</name>
<dbReference type="Proteomes" id="UP000076959">
    <property type="component" value="Unassembled WGS sequence"/>
</dbReference>
<reference evidence="1 2" key="1">
    <citation type="submission" date="2016-03" db="EMBL/GenBank/DDBJ databases">
        <title>Draft Genome Sequence of the Strain BR 10245 (Bradyrhizobium sp.) isolated from nodules of Centrolobium paraense.</title>
        <authorList>
            <person name="Simoes-Araujo J.L.Sr."/>
            <person name="Barauna A.C."/>
            <person name="Silva K."/>
            <person name="Zilli J.E."/>
        </authorList>
    </citation>
    <scope>NUCLEOTIDE SEQUENCE [LARGE SCALE GENOMIC DNA]</scope>
    <source>
        <strain evidence="1 2">BR 10245</strain>
    </source>
</reference>
<organism evidence="1 2">
    <name type="scientific">Bradyrhizobium centrolobii</name>
    <dbReference type="NCBI Taxonomy" id="1505087"/>
    <lineage>
        <taxon>Bacteria</taxon>
        <taxon>Pseudomonadati</taxon>
        <taxon>Pseudomonadota</taxon>
        <taxon>Alphaproteobacteria</taxon>
        <taxon>Hyphomicrobiales</taxon>
        <taxon>Nitrobacteraceae</taxon>
        <taxon>Bradyrhizobium</taxon>
    </lineage>
</organism>